<gene>
    <name evidence="1" type="ORF">CCMSSC00406_0006810</name>
</gene>
<comment type="caution">
    <text evidence="1">The sequence shown here is derived from an EMBL/GenBank/DDBJ whole genome shotgun (WGS) entry which is preliminary data.</text>
</comment>
<keyword evidence="2" id="KW-1185">Reference proteome</keyword>
<dbReference type="Proteomes" id="UP000824881">
    <property type="component" value="Unassembled WGS sequence"/>
</dbReference>
<protein>
    <submittedName>
        <fullName evidence="1">Uncharacterized protein</fullName>
    </submittedName>
</protein>
<sequence>MAPDLPGNSTADPERASASTGLSIVHPDPYQFSDGLKTQDELAELRRRKQGKKVEKFHRRQNDLITSLLKPIEDHGEEARVEEDANRVPVKIAIWASLLSNFCLAGLQLYAAISSGSLSLLATCIDSIFDPGSNLLLYWLHKKSKKLNLDQWPVGGARLETIGNIIYGFLMGSVNLIVVVESVRDLITKADDSLEAFHVPSIIAVGVALGIKFLLFLYCYSLRNKSSQVRVLWEDHRNDLFINGFGILMSTGGSKLAWFLDPMGALIITIGVLISWGVTIYRQFELLAGKSAPHEFLQLVIYKAATFSDQILMVDTARAYHSGPDYFVEVDIVMEANTPLWQAHDLAQQLQDKIEVLPNVERAFVHVDHETTHTPAFPRNPALCHWKLVTLSLYARREREIDITSLAKEDRVACAIAFGKARLFVGVLGRGFVLARVKESDVDVLVIGAGPAGLMCANGLAKAGIKVRIVDQRPGDLLAGRADGLQPRTLEVLQSYGLAERVFKEANQMHMAAFYNPSPNGGIELTDRAPDVTAPTARYPFECTLHQGAIEAIFHDSMRSMGVQVDRPTIPESIQISQDVDVLKDPEAYPVRVVLKHLRTADGEIDTEVVHAKFVVGADGAHSWVRKSLGIQMEGEQTDSVWGVVDLVPDTDFPDIRNRCAIHSNNGSCMIIPREGDKVRLYIQLGHTDAVDSTNGRVDISKTSPYKLMEVAKTSLQPFYIRNTGDIDWWTIYIIGQRVASKFSVNNRVFIAGDACHTHSPKAGQGMNASMNDTHNLVWKLTYVLRGWADMSLLDTYEFERRKYAQDLINFDKNFSALFSGKPRTQEYQDGVSHEEFKKAFQTFGGFTSGIGIRYAESLITNCKYQDYASNLKIGRRMPPQILLRAADSRPVELQDLLPSDTRFKFLLFTGDISSPLQQGKLSELSQRLGRPEGLLDPTLVGSRRTMLEVLTIGVGSKWTVRYTDIPPLFRSHWSKVLIDDSDPYERSGGKAYASFGINPSGAIVIVRPDGYVGMVAPFTAVDDIEQYFDSFAAKP</sequence>
<reference evidence="1 2" key="1">
    <citation type="journal article" date="2021" name="Appl. Environ. Microbiol.">
        <title>Genetic linkage and physical mapping for an oyster mushroom Pleurotus cornucopiae and QTL analysis for the trait cap color.</title>
        <authorList>
            <person name="Zhang Y."/>
            <person name="Gao W."/>
            <person name="Sonnenberg A."/>
            <person name="Chen Q."/>
            <person name="Zhang J."/>
            <person name="Huang C."/>
        </authorList>
    </citation>
    <scope>NUCLEOTIDE SEQUENCE [LARGE SCALE GENOMIC DNA]</scope>
    <source>
        <strain evidence="1">CCMSSC00406</strain>
    </source>
</reference>
<evidence type="ECO:0000313" key="2">
    <source>
        <dbReference type="Proteomes" id="UP000824881"/>
    </source>
</evidence>
<dbReference type="EMBL" id="WQMT02000004">
    <property type="protein sequence ID" value="KAG9224142.1"/>
    <property type="molecule type" value="Genomic_DNA"/>
</dbReference>
<evidence type="ECO:0000313" key="1">
    <source>
        <dbReference type="EMBL" id="KAG9224142.1"/>
    </source>
</evidence>
<organism evidence="1 2">
    <name type="scientific">Pleurotus cornucopiae</name>
    <name type="common">Cornucopia mushroom</name>
    <dbReference type="NCBI Taxonomy" id="5321"/>
    <lineage>
        <taxon>Eukaryota</taxon>
        <taxon>Fungi</taxon>
        <taxon>Dikarya</taxon>
        <taxon>Basidiomycota</taxon>
        <taxon>Agaricomycotina</taxon>
        <taxon>Agaricomycetes</taxon>
        <taxon>Agaricomycetidae</taxon>
        <taxon>Agaricales</taxon>
        <taxon>Pleurotineae</taxon>
        <taxon>Pleurotaceae</taxon>
        <taxon>Pleurotus</taxon>
    </lineage>
</organism>
<accession>A0ACB7J0Q5</accession>
<proteinExistence type="predicted"/>
<name>A0ACB7J0Q5_PLECO</name>